<name>A0A6A4QBF0_LUPAL</name>
<dbReference type="EMBL" id="WOCE01000007">
    <property type="protein sequence ID" value="KAE9610644.1"/>
    <property type="molecule type" value="Genomic_DNA"/>
</dbReference>
<dbReference type="Proteomes" id="UP000447434">
    <property type="component" value="Chromosome 7"/>
</dbReference>
<organism evidence="1 2">
    <name type="scientific">Lupinus albus</name>
    <name type="common">White lupine</name>
    <name type="synonym">Lupinus termis</name>
    <dbReference type="NCBI Taxonomy" id="3870"/>
    <lineage>
        <taxon>Eukaryota</taxon>
        <taxon>Viridiplantae</taxon>
        <taxon>Streptophyta</taxon>
        <taxon>Embryophyta</taxon>
        <taxon>Tracheophyta</taxon>
        <taxon>Spermatophyta</taxon>
        <taxon>Magnoliopsida</taxon>
        <taxon>eudicotyledons</taxon>
        <taxon>Gunneridae</taxon>
        <taxon>Pentapetalae</taxon>
        <taxon>rosids</taxon>
        <taxon>fabids</taxon>
        <taxon>Fabales</taxon>
        <taxon>Fabaceae</taxon>
        <taxon>Papilionoideae</taxon>
        <taxon>50 kb inversion clade</taxon>
        <taxon>genistoids sensu lato</taxon>
        <taxon>core genistoids</taxon>
        <taxon>Genisteae</taxon>
        <taxon>Lupinus</taxon>
    </lineage>
</organism>
<reference evidence="2" key="1">
    <citation type="journal article" date="2020" name="Nat. Commun.">
        <title>Genome sequence of the cluster root forming white lupin.</title>
        <authorList>
            <person name="Hufnagel B."/>
            <person name="Marques A."/>
            <person name="Soriano A."/>
            <person name="Marques L."/>
            <person name="Divol F."/>
            <person name="Doumas P."/>
            <person name="Sallet E."/>
            <person name="Mancinotti D."/>
            <person name="Carrere S."/>
            <person name="Marande W."/>
            <person name="Arribat S."/>
            <person name="Keller J."/>
            <person name="Huneau C."/>
            <person name="Blein T."/>
            <person name="Aime D."/>
            <person name="Laguerre M."/>
            <person name="Taylor J."/>
            <person name="Schubert V."/>
            <person name="Nelson M."/>
            <person name="Geu-Flores F."/>
            <person name="Crespi M."/>
            <person name="Gallardo-Guerrero K."/>
            <person name="Delaux P.-M."/>
            <person name="Salse J."/>
            <person name="Berges H."/>
            <person name="Guyot R."/>
            <person name="Gouzy J."/>
            <person name="Peret B."/>
        </authorList>
    </citation>
    <scope>NUCLEOTIDE SEQUENCE [LARGE SCALE GENOMIC DNA]</scope>
    <source>
        <strain evidence="2">cv. Amiga</strain>
    </source>
</reference>
<sequence>MNGGLALWFLQQMGGRCKDVLILELRGFYFEVLISILFVT</sequence>
<gene>
    <name evidence="1" type="ORF">Lalb_Chr07g0188791</name>
</gene>
<comment type="caution">
    <text evidence="1">The sequence shown here is derived from an EMBL/GenBank/DDBJ whole genome shotgun (WGS) entry which is preliminary data.</text>
</comment>
<keyword evidence="2" id="KW-1185">Reference proteome</keyword>
<evidence type="ECO:0000313" key="1">
    <source>
        <dbReference type="EMBL" id="KAE9610644.1"/>
    </source>
</evidence>
<dbReference type="AlphaFoldDB" id="A0A6A4QBF0"/>
<accession>A0A6A4QBF0</accession>
<proteinExistence type="predicted"/>
<evidence type="ECO:0000313" key="2">
    <source>
        <dbReference type="Proteomes" id="UP000447434"/>
    </source>
</evidence>
<protein>
    <submittedName>
        <fullName evidence="1">Uncharacterized protein</fullName>
    </submittedName>
</protein>